<organism evidence="1 2">
    <name type="scientific">Holtiella tumoricola</name>
    <dbReference type="NCBI Taxonomy" id="3018743"/>
    <lineage>
        <taxon>Bacteria</taxon>
        <taxon>Bacillati</taxon>
        <taxon>Bacillota</taxon>
        <taxon>Clostridia</taxon>
        <taxon>Lachnospirales</taxon>
        <taxon>Cellulosilyticaceae</taxon>
        <taxon>Holtiella</taxon>
    </lineage>
</organism>
<keyword evidence="2" id="KW-1185">Reference proteome</keyword>
<name>A0AA42DRY6_9FIRM</name>
<proteinExistence type="predicted"/>
<protein>
    <recommendedName>
        <fullName evidence="3">IrrE N-terminal-like domain-containing protein</fullName>
    </recommendedName>
</protein>
<gene>
    <name evidence="1" type="ORF">PBV87_19270</name>
</gene>
<dbReference type="AlphaFoldDB" id="A0AA42DRY6"/>
<evidence type="ECO:0008006" key="3">
    <source>
        <dbReference type="Google" id="ProtNLM"/>
    </source>
</evidence>
<sequence length="111" mass="13001">MDKIQLLDEPLIRSLLDETISFYEVMNAYNIQTQVAFVLPPSVYGFVFLSKNSNYYIILNGNINYETQVRTFVHEVKHIVEDCPKHNYIIGIDMQHTELEDDSNLQKIFNV</sequence>
<reference evidence="1" key="1">
    <citation type="journal article" date="2023" name="Int. J. Syst. Evol. Microbiol.">
        <title>&lt;i&gt;Holtiella tumoricola&lt;/i&gt; gen. nov. sp. nov., isolated from a human clinical sample.</title>
        <authorList>
            <person name="Allen-Vercoe E."/>
            <person name="Daigneault M.C."/>
            <person name="Vancuren S.J."/>
            <person name="Cochrane K."/>
            <person name="O'Neal L.L."/>
            <person name="Sankaranarayanan K."/>
            <person name="Lawson P.A."/>
        </authorList>
    </citation>
    <scope>NUCLEOTIDE SEQUENCE</scope>
    <source>
        <strain evidence="1">CC70A</strain>
    </source>
</reference>
<dbReference type="RefSeq" id="WP_271013419.1">
    <property type="nucleotide sequence ID" value="NZ_JAQIFT010000068.1"/>
</dbReference>
<dbReference type="Proteomes" id="UP001169242">
    <property type="component" value="Unassembled WGS sequence"/>
</dbReference>
<comment type="caution">
    <text evidence="1">The sequence shown here is derived from an EMBL/GenBank/DDBJ whole genome shotgun (WGS) entry which is preliminary data.</text>
</comment>
<evidence type="ECO:0000313" key="1">
    <source>
        <dbReference type="EMBL" id="MDA3733614.1"/>
    </source>
</evidence>
<accession>A0AA42DRY6</accession>
<dbReference type="EMBL" id="JAQIFT010000068">
    <property type="protein sequence ID" value="MDA3733614.1"/>
    <property type="molecule type" value="Genomic_DNA"/>
</dbReference>
<evidence type="ECO:0000313" key="2">
    <source>
        <dbReference type="Proteomes" id="UP001169242"/>
    </source>
</evidence>